<proteinExistence type="predicted"/>
<dbReference type="EMBL" id="LASV01000007">
    <property type="protein sequence ID" value="KKA25874.1"/>
    <property type="molecule type" value="Genomic_DNA"/>
</dbReference>
<dbReference type="AlphaFoldDB" id="A0A0F4Z5Q0"/>
<sequence length="251" mass="28464">MTWARADQPVKLFTVVGQYRCQKDLPTEGEEYLYLHCTAPVNIYGIDLGHWNCVSDQLAEDLPPLRSNLTERSKLRPSRCQRAWWIDGPNWPTKAEGLVYRILGRANGLKDSGFKLLRLYKKPVAEELATLGFGMQRSWKFSLISRNKDMWLWMVGIPDVSFRPAAKVDAVTAGTPKKSPIPTAYSIFVSRKPGPSFHFARLVHALTPHLLLFRDVSNLIRPSCSEVERVLTVFMPSNPVPLQNNATICVR</sequence>
<comment type="caution">
    <text evidence="1">The sequence shown here is derived from an EMBL/GenBank/DDBJ whole genome shotgun (WGS) entry which is preliminary data.</text>
</comment>
<dbReference type="Proteomes" id="UP000053958">
    <property type="component" value="Unassembled WGS sequence"/>
</dbReference>
<dbReference type="GeneID" id="25312141"/>
<protein>
    <submittedName>
        <fullName evidence="1">Uncharacterized protein</fullName>
    </submittedName>
</protein>
<reference evidence="1 2" key="1">
    <citation type="submission" date="2015-04" db="EMBL/GenBank/DDBJ databases">
        <authorList>
            <person name="Heijne W.H."/>
            <person name="Fedorova N.D."/>
            <person name="Nierman W.C."/>
            <person name="Vollebregt A.W."/>
            <person name="Zhao Z."/>
            <person name="Wu L."/>
            <person name="Kumar M."/>
            <person name="Stam H."/>
            <person name="van den Berg M.A."/>
            <person name="Pel H.J."/>
        </authorList>
    </citation>
    <scope>NUCLEOTIDE SEQUENCE [LARGE SCALE GENOMIC DNA]</scope>
    <source>
        <strain evidence="1 2">CBS 393.64</strain>
    </source>
</reference>
<organism evidence="1 2">
    <name type="scientific">Rasamsonia emersonii (strain ATCC 16479 / CBS 393.64 / IMI 116815)</name>
    <dbReference type="NCBI Taxonomy" id="1408163"/>
    <lineage>
        <taxon>Eukaryota</taxon>
        <taxon>Fungi</taxon>
        <taxon>Dikarya</taxon>
        <taxon>Ascomycota</taxon>
        <taxon>Pezizomycotina</taxon>
        <taxon>Eurotiomycetes</taxon>
        <taxon>Eurotiomycetidae</taxon>
        <taxon>Eurotiales</taxon>
        <taxon>Trichocomaceae</taxon>
        <taxon>Rasamsonia</taxon>
    </lineage>
</organism>
<accession>A0A0F4Z5Q0</accession>
<name>A0A0F4Z5Q0_RASE3</name>
<keyword evidence="2" id="KW-1185">Reference proteome</keyword>
<evidence type="ECO:0000313" key="1">
    <source>
        <dbReference type="EMBL" id="KKA25874.1"/>
    </source>
</evidence>
<dbReference type="RefSeq" id="XP_013332486.1">
    <property type="nucleotide sequence ID" value="XM_013477032.1"/>
</dbReference>
<evidence type="ECO:0000313" key="2">
    <source>
        <dbReference type="Proteomes" id="UP000053958"/>
    </source>
</evidence>
<gene>
    <name evidence="1" type="ORF">T310_0077</name>
</gene>